<evidence type="ECO:0000259" key="1">
    <source>
        <dbReference type="Pfam" id="PF10536"/>
    </source>
</evidence>
<organism evidence="2 3">
    <name type="scientific">Dioscorea zingiberensis</name>
    <dbReference type="NCBI Taxonomy" id="325984"/>
    <lineage>
        <taxon>Eukaryota</taxon>
        <taxon>Viridiplantae</taxon>
        <taxon>Streptophyta</taxon>
        <taxon>Embryophyta</taxon>
        <taxon>Tracheophyta</taxon>
        <taxon>Spermatophyta</taxon>
        <taxon>Magnoliopsida</taxon>
        <taxon>Liliopsida</taxon>
        <taxon>Dioscoreales</taxon>
        <taxon>Dioscoreaceae</taxon>
        <taxon>Dioscorea</taxon>
    </lineage>
</organism>
<feature type="domain" description="Aminotransferase-like plant mobile" evidence="1">
    <location>
        <begin position="149"/>
        <end position="495"/>
    </location>
</feature>
<dbReference type="InterPro" id="IPR019557">
    <property type="entry name" value="AminoTfrase-like_pln_mobile"/>
</dbReference>
<sequence>MANQSQNEPFWDIGQDLNEVPSGLAFNRHNLVFSPKSEPATRYEGEEHSNWVKQSSTYVATGRLTLKCCREDGSIHAAYLKPEGDIKDLTIFQPLGHKIVNYHPGWKGRSPVQSESINSSRYADWARFIVKNYSKELSYVELIGGIISSVDCYDLDPNFYKALVELWYPDTNTFHLLYGEVGISLWDIKRLGGLPINGNIYDEVIPSNAILRQRGTSEFSLLKSLFDVFQWLARQRSSSHHKDVSFEDWIEFFRKLRRAEFDSQHNSRSDRPPKLFPATDLAAFVALWICYFIMPNGRNVIRPGVFLMASNIVLGRKIAFAPAILARIYIGLNAMVKHQKGPGFSTTVFPSHFLYAWAGSHFRRIHLRRPIDEDTSTIPGLSRIPEMLHYMNVSPTPFNRSSEVSLFIRKEENFTWRPFPYLYRNDEIVRDSMLLVGPEVLDSYTMEYVKCLRCGVLPLRYAGNFHAEPYNPHRFGRQFGYDQHFPKHINVPRKAPSLGVLTGYWLHFSRERTSNSFYIPDHDRSGKLILLYAQKWFKNIKFYLIRMLQR</sequence>
<dbReference type="Proteomes" id="UP001085076">
    <property type="component" value="Miscellaneous, Linkage group lg10"/>
</dbReference>
<dbReference type="AlphaFoldDB" id="A0A9D5BWM9"/>
<evidence type="ECO:0000313" key="3">
    <source>
        <dbReference type="Proteomes" id="UP001085076"/>
    </source>
</evidence>
<gene>
    <name evidence="2" type="ORF">J5N97_029818</name>
</gene>
<dbReference type="OrthoDB" id="694455at2759"/>
<dbReference type="InterPro" id="IPR044824">
    <property type="entry name" value="MAIN-like"/>
</dbReference>
<dbReference type="GO" id="GO:0010073">
    <property type="term" value="P:meristem maintenance"/>
    <property type="evidence" value="ECO:0007669"/>
    <property type="project" value="InterPro"/>
</dbReference>
<reference evidence="2" key="1">
    <citation type="submission" date="2021-03" db="EMBL/GenBank/DDBJ databases">
        <authorList>
            <person name="Li Z."/>
            <person name="Yang C."/>
        </authorList>
    </citation>
    <scope>NUCLEOTIDE SEQUENCE</scope>
    <source>
        <strain evidence="2">Dzin_1.0</strain>
        <tissue evidence="2">Leaf</tissue>
    </source>
</reference>
<protein>
    <recommendedName>
        <fullName evidence="1">Aminotransferase-like plant mobile domain-containing protein</fullName>
    </recommendedName>
</protein>
<evidence type="ECO:0000313" key="2">
    <source>
        <dbReference type="EMBL" id="KAJ0961990.1"/>
    </source>
</evidence>
<comment type="caution">
    <text evidence="2">The sequence shown here is derived from an EMBL/GenBank/DDBJ whole genome shotgun (WGS) entry which is preliminary data.</text>
</comment>
<keyword evidence="3" id="KW-1185">Reference proteome</keyword>
<reference evidence="2" key="2">
    <citation type="journal article" date="2022" name="Hortic Res">
        <title>The genome of Dioscorea zingiberensis sheds light on the biosynthesis, origin and evolution of the medicinally important diosgenin saponins.</title>
        <authorList>
            <person name="Li Y."/>
            <person name="Tan C."/>
            <person name="Li Z."/>
            <person name="Guo J."/>
            <person name="Li S."/>
            <person name="Chen X."/>
            <person name="Wang C."/>
            <person name="Dai X."/>
            <person name="Yang H."/>
            <person name="Song W."/>
            <person name="Hou L."/>
            <person name="Xu J."/>
            <person name="Tong Z."/>
            <person name="Xu A."/>
            <person name="Yuan X."/>
            <person name="Wang W."/>
            <person name="Yang Q."/>
            <person name="Chen L."/>
            <person name="Sun Z."/>
            <person name="Wang K."/>
            <person name="Pan B."/>
            <person name="Chen J."/>
            <person name="Bao Y."/>
            <person name="Liu F."/>
            <person name="Qi X."/>
            <person name="Gang D.R."/>
            <person name="Wen J."/>
            <person name="Li J."/>
        </authorList>
    </citation>
    <scope>NUCLEOTIDE SEQUENCE</scope>
    <source>
        <strain evidence="2">Dzin_1.0</strain>
    </source>
</reference>
<proteinExistence type="predicted"/>
<dbReference type="PANTHER" id="PTHR46033">
    <property type="entry name" value="PROTEIN MAIN-LIKE 2"/>
    <property type="match status" value="1"/>
</dbReference>
<dbReference type="PANTHER" id="PTHR46033:SF80">
    <property type="entry name" value="PROTEIN MAIN-LIKE 2-LIKE"/>
    <property type="match status" value="1"/>
</dbReference>
<dbReference type="Pfam" id="PF10536">
    <property type="entry name" value="PMD"/>
    <property type="match status" value="1"/>
</dbReference>
<accession>A0A9D5BWM9</accession>
<name>A0A9D5BWM9_9LILI</name>
<dbReference type="EMBL" id="JAGGNH010000010">
    <property type="protein sequence ID" value="KAJ0961990.1"/>
    <property type="molecule type" value="Genomic_DNA"/>
</dbReference>